<reference evidence="2 3" key="1">
    <citation type="submission" date="2017-12" db="EMBL/GenBank/DDBJ databases">
        <title>Comparative genomics of Botrytis spp.</title>
        <authorList>
            <person name="Valero-Jimenez C.A."/>
            <person name="Tapia P."/>
            <person name="Veloso J."/>
            <person name="Silva-Moreno E."/>
            <person name="Staats M."/>
            <person name="Valdes J.H."/>
            <person name="Van Kan J.A.L."/>
        </authorList>
    </citation>
    <scope>NUCLEOTIDE SEQUENCE [LARGE SCALE GENOMIC DNA]</scope>
    <source>
        <strain evidence="2 3">Bh0001</strain>
    </source>
</reference>
<feature type="region of interest" description="Disordered" evidence="1">
    <location>
        <begin position="150"/>
        <end position="264"/>
    </location>
</feature>
<feature type="compositionally biased region" description="Polar residues" evidence="1">
    <location>
        <begin position="169"/>
        <end position="182"/>
    </location>
</feature>
<dbReference type="AlphaFoldDB" id="A0A4Z1GR71"/>
<keyword evidence="3" id="KW-1185">Reference proteome</keyword>
<dbReference type="EMBL" id="PQXK01000066">
    <property type="protein sequence ID" value="TGO38828.1"/>
    <property type="molecule type" value="Genomic_DNA"/>
</dbReference>
<dbReference type="Proteomes" id="UP000297814">
    <property type="component" value="Unassembled WGS sequence"/>
</dbReference>
<gene>
    <name evidence="2" type="ORF">BHYA_0066g00160</name>
</gene>
<evidence type="ECO:0000256" key="1">
    <source>
        <dbReference type="SAM" id="MobiDB-lite"/>
    </source>
</evidence>
<protein>
    <submittedName>
        <fullName evidence="2">Uncharacterized protein</fullName>
    </submittedName>
</protein>
<feature type="compositionally biased region" description="Acidic residues" evidence="1">
    <location>
        <begin position="202"/>
        <end position="211"/>
    </location>
</feature>
<name>A0A4Z1GR71_9HELO</name>
<comment type="caution">
    <text evidence="2">The sequence shown here is derived from an EMBL/GenBank/DDBJ whole genome shotgun (WGS) entry which is preliminary data.</text>
</comment>
<proteinExistence type="predicted"/>
<accession>A0A4Z1GR71</accession>
<evidence type="ECO:0000313" key="2">
    <source>
        <dbReference type="EMBL" id="TGO38828.1"/>
    </source>
</evidence>
<organism evidence="2 3">
    <name type="scientific">Botrytis hyacinthi</name>
    <dbReference type="NCBI Taxonomy" id="278943"/>
    <lineage>
        <taxon>Eukaryota</taxon>
        <taxon>Fungi</taxon>
        <taxon>Dikarya</taxon>
        <taxon>Ascomycota</taxon>
        <taxon>Pezizomycotina</taxon>
        <taxon>Leotiomycetes</taxon>
        <taxon>Helotiales</taxon>
        <taxon>Sclerotiniaceae</taxon>
        <taxon>Botrytis</taxon>
    </lineage>
</organism>
<sequence>MRATLSSILLAQRSTLERIETIKATNCDPDADYLPLQEDSKFRAELNEGVGFYLDIYSSSEEVISLLHKWPFDDAMKGITPSEHLPYLDLIMQFDQLHGKLRKLGQASLGYRVKYHYIPASENRAVEMEAMAELDRYAAKLEKNWKEIARGEETETEEQVEEPPILKTTPISKSGGTSIQTPKSAKKKRNLKEKEKVIAIGDETETDEEMQELLMPKTTPVSKSGGKSFLTPQSTPIQKPKPKLKLISRDPRVRGNSAPKPPES</sequence>
<evidence type="ECO:0000313" key="3">
    <source>
        <dbReference type="Proteomes" id="UP000297814"/>
    </source>
</evidence>